<dbReference type="Proteomes" id="UP000632766">
    <property type="component" value="Unassembled WGS sequence"/>
</dbReference>
<keyword evidence="1" id="KW-1133">Transmembrane helix</keyword>
<keyword evidence="1" id="KW-0812">Transmembrane</keyword>
<comment type="caution">
    <text evidence="2">The sequence shown here is derived from an EMBL/GenBank/DDBJ whole genome shotgun (WGS) entry which is preliminary data.</text>
</comment>
<proteinExistence type="predicted"/>
<organism evidence="2 3">
    <name type="scientific">Amazonocrinis nigriterrae CENA67</name>
    <dbReference type="NCBI Taxonomy" id="2794033"/>
    <lineage>
        <taxon>Bacteria</taxon>
        <taxon>Bacillati</taxon>
        <taxon>Cyanobacteriota</taxon>
        <taxon>Cyanophyceae</taxon>
        <taxon>Nostocales</taxon>
        <taxon>Nostocaceae</taxon>
        <taxon>Amazonocrinis</taxon>
        <taxon>Amazonocrinis nigriterrae</taxon>
    </lineage>
</organism>
<dbReference type="AlphaFoldDB" id="A0A8J7L7F3"/>
<dbReference type="RefSeq" id="WP_198125233.1">
    <property type="nucleotide sequence ID" value="NZ_JAECZC010000023.1"/>
</dbReference>
<dbReference type="EMBL" id="JAECZC010000023">
    <property type="protein sequence ID" value="MBH8563344.1"/>
    <property type="molecule type" value="Genomic_DNA"/>
</dbReference>
<evidence type="ECO:0000256" key="1">
    <source>
        <dbReference type="SAM" id="Phobius"/>
    </source>
</evidence>
<feature type="transmembrane region" description="Helical" evidence="1">
    <location>
        <begin position="40"/>
        <end position="62"/>
    </location>
</feature>
<gene>
    <name evidence="2" type="ORF">I8748_14305</name>
</gene>
<protein>
    <submittedName>
        <fullName evidence="2">Uncharacterized protein</fullName>
    </submittedName>
</protein>
<keyword evidence="3" id="KW-1185">Reference proteome</keyword>
<keyword evidence="1" id="KW-0472">Membrane</keyword>
<feature type="transmembrane region" description="Helical" evidence="1">
    <location>
        <begin position="82"/>
        <end position="99"/>
    </location>
</feature>
<reference evidence="2 3" key="1">
    <citation type="journal article" date="2021" name="Int. J. Syst. Evol. Microbiol.">
        <title>Amazonocrinis nigriterrae gen. nov., sp. nov., Atlanticothrix silvestris gen. nov., sp. nov. and Dendronalium phyllosphericum gen. nov., sp. nov., nostocacean cyanobacteria from Brazilian environments.</title>
        <authorList>
            <person name="Alvarenga D.O."/>
            <person name="Andreote A.P.D."/>
            <person name="Branco L.H.Z."/>
            <person name="Delbaje E."/>
            <person name="Cruz R.B."/>
            <person name="Varani A.M."/>
            <person name="Fiore M.F."/>
        </authorList>
    </citation>
    <scope>NUCLEOTIDE SEQUENCE [LARGE SCALE GENOMIC DNA]</scope>
    <source>
        <strain evidence="2 3">CENA67</strain>
    </source>
</reference>
<name>A0A8J7L7F3_9NOST</name>
<sequence length="100" mass="11222">MYKQKSKPKIRQLSPSNYTKNREFNSKSQIFTQAIKQLCLSWQACLPIMACLIVLGWGYVAVAQTPATGLTTAELQVAFDTLWVAIAAFLVFFITPIFVC</sequence>
<evidence type="ECO:0000313" key="2">
    <source>
        <dbReference type="EMBL" id="MBH8563344.1"/>
    </source>
</evidence>
<evidence type="ECO:0000313" key="3">
    <source>
        <dbReference type="Proteomes" id="UP000632766"/>
    </source>
</evidence>
<accession>A0A8J7L7F3</accession>